<evidence type="ECO:0000259" key="2">
    <source>
        <dbReference type="PROSITE" id="PS50089"/>
    </source>
</evidence>
<sequence>MVIALAFAILLLFSFPVYFVYHLRRCLPSFIRESTICSHVILIATRLEWALDFMLRYCLFPRYNFAPNMPEIGAGRPSARDYEWKRAAPTDAGECPVCLFKVQEGEEIGQLRCSHVFHRLCLETWVGYWNATCPLCRGSVAPARLDSELGREVVAFDFCSLSSRDRGRWWLR</sequence>
<dbReference type="PANTHER" id="PTHR47258">
    <property type="match status" value="1"/>
</dbReference>
<dbReference type="RefSeq" id="XP_007044741.2">
    <property type="nucleotide sequence ID" value="XM_007044679.2"/>
</dbReference>
<dbReference type="Proteomes" id="UP000694886">
    <property type="component" value="Chromosome 2"/>
</dbReference>
<dbReference type="SUPFAM" id="SSF57850">
    <property type="entry name" value="RING/U-box"/>
    <property type="match status" value="1"/>
</dbReference>
<dbReference type="Gene3D" id="3.30.40.10">
    <property type="entry name" value="Zinc/RING finger domain, C3HC4 (zinc finger)"/>
    <property type="match status" value="1"/>
</dbReference>
<dbReference type="InterPro" id="IPR044249">
    <property type="entry name" value="XERICO-like"/>
</dbReference>
<dbReference type="Pfam" id="PF13639">
    <property type="entry name" value="zf-RING_2"/>
    <property type="match status" value="1"/>
</dbReference>
<organism evidence="3 4">
    <name type="scientific">Theobroma cacao</name>
    <name type="common">Cacao</name>
    <name type="synonym">Cocoa</name>
    <dbReference type="NCBI Taxonomy" id="3641"/>
    <lineage>
        <taxon>Eukaryota</taxon>
        <taxon>Viridiplantae</taxon>
        <taxon>Streptophyta</taxon>
        <taxon>Embryophyta</taxon>
        <taxon>Tracheophyta</taxon>
        <taxon>Spermatophyta</taxon>
        <taxon>Magnoliopsida</taxon>
        <taxon>eudicotyledons</taxon>
        <taxon>Gunneridae</taxon>
        <taxon>Pentapetalae</taxon>
        <taxon>rosids</taxon>
        <taxon>malvids</taxon>
        <taxon>Malvales</taxon>
        <taxon>Malvaceae</taxon>
        <taxon>Byttnerioideae</taxon>
        <taxon>Theobroma</taxon>
    </lineage>
</organism>
<dbReference type="KEGG" id="tcc:18609527"/>
<dbReference type="GO" id="GO:0008270">
    <property type="term" value="F:zinc ion binding"/>
    <property type="evidence" value="ECO:0007669"/>
    <property type="project" value="UniProtKB-KW"/>
</dbReference>
<dbReference type="AlphaFoldDB" id="A0AB32VFW8"/>
<dbReference type="Gramene" id="Tc02v2_t022370.1">
    <property type="protein sequence ID" value="Tc02v2_p022370.1"/>
    <property type="gene ID" value="Tc02v2_g022370"/>
</dbReference>
<keyword evidence="1" id="KW-0862">Zinc</keyword>
<accession>A0AB32VFW8</accession>
<proteinExistence type="predicted"/>
<dbReference type="PANTHER" id="PTHR47258:SF1">
    <property type="entry name" value="E3 UBIQUITIN-PROTEIN LIGASE XERICO-RELATED"/>
    <property type="match status" value="1"/>
</dbReference>
<dbReference type="InterPro" id="IPR013083">
    <property type="entry name" value="Znf_RING/FYVE/PHD"/>
</dbReference>
<evidence type="ECO:0000313" key="4">
    <source>
        <dbReference type="RefSeq" id="XP_007044741.2"/>
    </source>
</evidence>
<keyword evidence="1" id="KW-0479">Metal-binding</keyword>
<dbReference type="InterPro" id="IPR001841">
    <property type="entry name" value="Znf_RING"/>
</dbReference>
<evidence type="ECO:0000256" key="1">
    <source>
        <dbReference type="PROSITE-ProRule" id="PRU00175"/>
    </source>
</evidence>
<keyword evidence="1" id="KW-0863">Zinc-finger</keyword>
<dbReference type="GeneID" id="18609527"/>
<evidence type="ECO:0000313" key="3">
    <source>
        <dbReference type="Proteomes" id="UP000694886"/>
    </source>
</evidence>
<reference evidence="3" key="1">
    <citation type="journal article" date="1997" name="Nucleic Acids Res.">
        <title>tRNAscan-SE: a program for improved detection of transfer RNA genes in genomic sequence.</title>
        <authorList>
            <person name="Lowe T.M."/>
            <person name="Eddy S.R."/>
        </authorList>
    </citation>
    <scope>NUCLEOTIDE SEQUENCE [LARGE SCALE GENOMIC DNA]</scope>
    <source>
        <strain evidence="3">r\B97-61/B2</strain>
    </source>
</reference>
<name>A0AB32VFW8_THECC</name>
<protein>
    <submittedName>
        <fullName evidence="4">RING-H2 finger protein ATL73</fullName>
    </submittedName>
</protein>
<feature type="domain" description="RING-type" evidence="2">
    <location>
        <begin position="95"/>
        <end position="137"/>
    </location>
</feature>
<dbReference type="PROSITE" id="PS50089">
    <property type="entry name" value="ZF_RING_2"/>
    <property type="match status" value="1"/>
</dbReference>
<dbReference type="SMART" id="SM00184">
    <property type="entry name" value="RING"/>
    <property type="match status" value="1"/>
</dbReference>
<gene>
    <name evidence="4" type="primary">LOC18609527</name>
</gene>
<reference evidence="4" key="2">
    <citation type="submission" date="2025-08" db="UniProtKB">
        <authorList>
            <consortium name="RefSeq"/>
        </authorList>
    </citation>
    <scope>IDENTIFICATION</scope>
</reference>